<keyword evidence="2" id="KW-0436">Ligase</keyword>
<dbReference type="PANTHER" id="PTHR43107:SF22">
    <property type="entry name" value="VERY LONG-CHAIN ACYL-COA SYNTHETASE"/>
    <property type="match status" value="1"/>
</dbReference>
<protein>
    <recommendedName>
        <fullName evidence="4">Long-chain-fatty-acid--CoA ligase</fullName>
    </recommendedName>
</protein>
<dbReference type="InterPro" id="IPR020845">
    <property type="entry name" value="AMP-binding_CS"/>
</dbReference>
<evidence type="ECO:0000259" key="6">
    <source>
        <dbReference type="Pfam" id="PF00501"/>
    </source>
</evidence>
<proteinExistence type="inferred from homology"/>
<comment type="similarity">
    <text evidence="1">Belongs to the ATP-dependent AMP-binding enzyme family.</text>
</comment>
<comment type="catalytic activity">
    <reaction evidence="5">
        <text>tetracosanoate + ATP + CoA = tetracosanoyl-CoA + AMP + diphosphate</text>
        <dbReference type="Rhea" id="RHEA:33639"/>
        <dbReference type="ChEBI" id="CHEBI:30616"/>
        <dbReference type="ChEBI" id="CHEBI:31014"/>
        <dbReference type="ChEBI" id="CHEBI:33019"/>
        <dbReference type="ChEBI" id="CHEBI:57287"/>
        <dbReference type="ChEBI" id="CHEBI:65052"/>
        <dbReference type="ChEBI" id="CHEBI:456215"/>
    </reaction>
    <physiologicalReaction direction="left-to-right" evidence="5">
        <dbReference type="Rhea" id="RHEA:33640"/>
    </physiologicalReaction>
</comment>
<dbReference type="RefSeq" id="XP_002738911.2">
    <property type="nucleotide sequence ID" value="XM_002738865.2"/>
</dbReference>
<evidence type="ECO:0000256" key="3">
    <source>
        <dbReference type="ARBA" id="ARBA00036527"/>
    </source>
</evidence>
<evidence type="ECO:0000313" key="9">
    <source>
        <dbReference type="RefSeq" id="XP_002738911.2"/>
    </source>
</evidence>
<sequence length="464" mass="52149">HQLLQAVTDIEHELRADGVSVWVYGTNGNNISSGFLSMNDKMNIASDETPSLQYRSGVTFQDSAAYIYTSGTTGLPKAARLSHYKLLAGGHILSYFQLSSQDVIYLTMPLYHISALFIGLANAITAGSTVVLRNKFSATNFWDDCRQHNVTVIIYIGELFRYLLARPKQPNDTDNKVRLAVGNGLGADIWNEVKERYSIPQIVETYGATEGNFGMMNVDNKLGSTGCWSTLLRILCPIELVKYEYETAQPERDENGRCIKVKTGEVGLLICPVTKMFPLEGYVGNKDLMQKKILNNVFVEGDLYYNTGDLFVQDNEHFFYFKDRLGDTFRWKGENVATTEVSQVFSEFPGIEEACVYGVTVTGHYGKAGMAAICHSDRHVIDYSALYRLITHRLPNYACPRFLRVVTALPHTSTFKQKKTNLLQEGFDPNLIPDPMYFMDSRADTYSPLTTTMYSNIVNGTIRI</sequence>
<dbReference type="PROSITE" id="PS00455">
    <property type="entry name" value="AMP_BINDING"/>
    <property type="match status" value="1"/>
</dbReference>
<dbReference type="Pfam" id="PF13193">
    <property type="entry name" value="AMP-binding_C"/>
    <property type="match status" value="1"/>
</dbReference>
<organism evidence="8 9">
    <name type="scientific">Saccoglossus kowalevskii</name>
    <name type="common">Acorn worm</name>
    <dbReference type="NCBI Taxonomy" id="10224"/>
    <lineage>
        <taxon>Eukaryota</taxon>
        <taxon>Metazoa</taxon>
        <taxon>Hemichordata</taxon>
        <taxon>Enteropneusta</taxon>
        <taxon>Harrimaniidae</taxon>
        <taxon>Saccoglossus</taxon>
    </lineage>
</organism>
<evidence type="ECO:0000256" key="5">
    <source>
        <dbReference type="ARBA" id="ARBA00048666"/>
    </source>
</evidence>
<dbReference type="Gene3D" id="3.30.300.30">
    <property type="match status" value="1"/>
</dbReference>
<feature type="domain" description="AMP-binding enzyme C-terminal" evidence="7">
    <location>
        <begin position="340"/>
        <end position="416"/>
    </location>
</feature>
<evidence type="ECO:0000256" key="2">
    <source>
        <dbReference type="ARBA" id="ARBA00022598"/>
    </source>
</evidence>
<name>A0ABM0GWJ8_SACKO</name>
<comment type="catalytic activity">
    <reaction evidence="3">
        <text>a very long-chain fatty acid + ATP + CoA = a very long-chain fatty acyl-CoA + AMP + diphosphate</text>
        <dbReference type="Rhea" id="RHEA:54536"/>
        <dbReference type="ChEBI" id="CHEBI:30616"/>
        <dbReference type="ChEBI" id="CHEBI:33019"/>
        <dbReference type="ChEBI" id="CHEBI:57287"/>
        <dbReference type="ChEBI" id="CHEBI:58950"/>
        <dbReference type="ChEBI" id="CHEBI:138261"/>
        <dbReference type="ChEBI" id="CHEBI:456215"/>
    </reaction>
    <physiologicalReaction direction="left-to-right" evidence="3">
        <dbReference type="Rhea" id="RHEA:54537"/>
    </physiologicalReaction>
</comment>
<dbReference type="Pfam" id="PF00501">
    <property type="entry name" value="AMP-binding"/>
    <property type="match status" value="1"/>
</dbReference>
<evidence type="ECO:0000313" key="8">
    <source>
        <dbReference type="Proteomes" id="UP000694865"/>
    </source>
</evidence>
<dbReference type="Proteomes" id="UP000694865">
    <property type="component" value="Unplaced"/>
</dbReference>
<reference evidence="9" key="1">
    <citation type="submission" date="2025-08" db="UniProtKB">
        <authorList>
            <consortium name="RefSeq"/>
        </authorList>
    </citation>
    <scope>IDENTIFICATION</scope>
    <source>
        <tissue evidence="9">Testes</tissue>
    </source>
</reference>
<dbReference type="InterPro" id="IPR045851">
    <property type="entry name" value="AMP-bd_C_sf"/>
</dbReference>
<dbReference type="SUPFAM" id="SSF56801">
    <property type="entry name" value="Acetyl-CoA synthetase-like"/>
    <property type="match status" value="1"/>
</dbReference>
<dbReference type="InterPro" id="IPR000873">
    <property type="entry name" value="AMP-dep_synth/lig_dom"/>
</dbReference>
<evidence type="ECO:0000256" key="1">
    <source>
        <dbReference type="ARBA" id="ARBA00006432"/>
    </source>
</evidence>
<dbReference type="PANTHER" id="PTHR43107">
    <property type="entry name" value="LONG-CHAIN FATTY ACID TRANSPORT PROTEIN"/>
    <property type="match status" value="1"/>
</dbReference>
<keyword evidence="8" id="KW-1185">Reference proteome</keyword>
<accession>A0ABM0GWJ8</accession>
<gene>
    <name evidence="9" type="primary">LOC100372186</name>
</gene>
<feature type="non-terminal residue" evidence="9">
    <location>
        <position position="1"/>
    </location>
</feature>
<dbReference type="Gene3D" id="3.40.50.12780">
    <property type="entry name" value="N-terminal domain of ligase-like"/>
    <property type="match status" value="1"/>
</dbReference>
<evidence type="ECO:0000259" key="7">
    <source>
        <dbReference type="Pfam" id="PF13193"/>
    </source>
</evidence>
<feature type="domain" description="AMP-dependent synthetase/ligase" evidence="6">
    <location>
        <begin position="58"/>
        <end position="226"/>
    </location>
</feature>
<dbReference type="InterPro" id="IPR025110">
    <property type="entry name" value="AMP-bd_C"/>
</dbReference>
<dbReference type="InterPro" id="IPR042099">
    <property type="entry name" value="ANL_N_sf"/>
</dbReference>
<dbReference type="GeneID" id="100372186"/>
<evidence type="ECO:0000256" key="4">
    <source>
        <dbReference type="ARBA" id="ARBA00041297"/>
    </source>
</evidence>